<dbReference type="InterPro" id="IPR036895">
    <property type="entry name" value="Uracil-DNA_glycosylase-like_sf"/>
</dbReference>
<protein>
    <submittedName>
        <fullName evidence="3">Uracil-DNA glycosylase</fullName>
    </submittedName>
</protein>
<evidence type="ECO:0000259" key="2">
    <source>
        <dbReference type="Pfam" id="PF03167"/>
    </source>
</evidence>
<sequence length="223" mass="23514">MGHRLSKTASHSNSPGQPEPLSDAAAAVPMAGREALLGAPHMRSLEAYRAALLPRWPRMPHFDPLDGGAGARMLVLLESPAPGADELRFVSRDNATGTGRNLRRFLAAAGIAREHTVLWNAVPGILHAPGARNRAPRAAEVAAGLRELPALLDHLPRLRLVLLAGRVAARAAPLLSSTRPALAMLTMPHPSPVYVNTNPTIAAGMLEVLRRAQTLLAADGAGE</sequence>
<dbReference type="RefSeq" id="WP_207415334.1">
    <property type="nucleotide sequence ID" value="NZ_CP061179.1"/>
</dbReference>
<organism evidence="3 4">
    <name type="scientific">Roseomonas haemaphysalidis</name>
    <dbReference type="NCBI Taxonomy" id="2768162"/>
    <lineage>
        <taxon>Bacteria</taxon>
        <taxon>Pseudomonadati</taxon>
        <taxon>Pseudomonadota</taxon>
        <taxon>Alphaproteobacteria</taxon>
        <taxon>Acetobacterales</taxon>
        <taxon>Roseomonadaceae</taxon>
        <taxon>Roseomonas</taxon>
    </lineage>
</organism>
<dbReference type="SUPFAM" id="SSF52141">
    <property type="entry name" value="Uracil-DNA glycosylase-like"/>
    <property type="match status" value="1"/>
</dbReference>
<dbReference type="CDD" id="cd10035">
    <property type="entry name" value="UDG_like"/>
    <property type="match status" value="1"/>
</dbReference>
<name>A0ABS3KKF5_9PROT</name>
<evidence type="ECO:0000313" key="4">
    <source>
        <dbReference type="Proteomes" id="UP001518989"/>
    </source>
</evidence>
<feature type="region of interest" description="Disordered" evidence="1">
    <location>
        <begin position="1"/>
        <end position="24"/>
    </location>
</feature>
<reference evidence="3 4" key="1">
    <citation type="submission" date="2020-09" db="EMBL/GenBank/DDBJ databases">
        <title>Roseomonas.</title>
        <authorList>
            <person name="Zhu W."/>
        </authorList>
    </citation>
    <scope>NUCLEOTIDE SEQUENCE [LARGE SCALE GENOMIC DNA]</scope>
    <source>
        <strain evidence="3 4">573</strain>
    </source>
</reference>
<keyword evidence="4" id="KW-1185">Reference proteome</keyword>
<dbReference type="Proteomes" id="UP001518989">
    <property type="component" value="Unassembled WGS sequence"/>
</dbReference>
<accession>A0ABS3KKF5</accession>
<proteinExistence type="predicted"/>
<comment type="caution">
    <text evidence="3">The sequence shown here is derived from an EMBL/GenBank/DDBJ whole genome shotgun (WGS) entry which is preliminary data.</text>
</comment>
<dbReference type="EMBL" id="JACTNG010000001">
    <property type="protein sequence ID" value="MBO1077944.1"/>
    <property type="molecule type" value="Genomic_DNA"/>
</dbReference>
<feature type="domain" description="Uracil-DNA glycosylase-like" evidence="2">
    <location>
        <begin position="82"/>
        <end position="197"/>
    </location>
</feature>
<dbReference type="InterPro" id="IPR005122">
    <property type="entry name" value="Uracil-DNA_glycosylase-like"/>
</dbReference>
<feature type="compositionally biased region" description="Polar residues" evidence="1">
    <location>
        <begin position="7"/>
        <end position="16"/>
    </location>
</feature>
<gene>
    <name evidence="3" type="ORF">IAI61_02790</name>
</gene>
<dbReference type="Gene3D" id="3.40.470.10">
    <property type="entry name" value="Uracil-DNA glycosylase-like domain"/>
    <property type="match status" value="1"/>
</dbReference>
<evidence type="ECO:0000313" key="3">
    <source>
        <dbReference type="EMBL" id="MBO1077944.1"/>
    </source>
</evidence>
<dbReference type="Pfam" id="PF03167">
    <property type="entry name" value="UDG"/>
    <property type="match status" value="1"/>
</dbReference>
<evidence type="ECO:0000256" key="1">
    <source>
        <dbReference type="SAM" id="MobiDB-lite"/>
    </source>
</evidence>